<evidence type="ECO:0000313" key="3">
    <source>
        <dbReference type="EMBL" id="SDJ19878.1"/>
    </source>
</evidence>
<dbReference type="PANTHER" id="PTHR34512">
    <property type="entry name" value="CELL SURFACE PROTEIN"/>
    <property type="match status" value="1"/>
</dbReference>
<dbReference type="Pfam" id="PF13360">
    <property type="entry name" value="PQQ_2"/>
    <property type="match status" value="1"/>
</dbReference>
<dbReference type="InterPro" id="IPR011047">
    <property type="entry name" value="Quinoprotein_ADH-like_sf"/>
</dbReference>
<evidence type="ECO:0000259" key="2">
    <source>
        <dbReference type="Pfam" id="PF13360"/>
    </source>
</evidence>
<evidence type="ECO:0000256" key="1">
    <source>
        <dbReference type="SAM" id="SignalP"/>
    </source>
</evidence>
<gene>
    <name evidence="3" type="ORF">SAMN04487993_102167</name>
</gene>
<sequence>MGQTATTTGRNGDRTLRITTSTAALLALAVLTACAEPDAILPGERFGPREVLDPALAEASDPANRALPLALVAPQAAPDSAQSPVSPFARTDHASLGTALQQVMAVKIGQGDTRRARLNVDPVVAGGRIFTLDSAHQLSALSLSGQVLWQKSMVPSRDQAEQAQGGGLAVAEGRLYVASGFGRVSALDPATGAEIWVQQLGGTATGAPTVRDGLVYLTSSDSIGWTLEAETGRIRWQIENPEDLNNMAGAPAPAVDDRLVVFAFGSGAVQAALRQGGLRIWSADVVGRRTGVARATVTDITGDPLIAGNRIYAGNQSGRLVALEAGSGERLWTARMGALDPVWPAGDSVFLVSDENRLVRLDAATGEQIWAVDLPGYVPVRKPQRRRDAAFVNHGPVLAGGRLIVASSDGALRSFDPVSGALLASAPIPGGATTRPVIANGTLYVISRDGMLLAYR</sequence>
<keyword evidence="4" id="KW-1185">Reference proteome</keyword>
<proteinExistence type="predicted"/>
<dbReference type="InterPro" id="IPR015943">
    <property type="entry name" value="WD40/YVTN_repeat-like_dom_sf"/>
</dbReference>
<feature type="signal peptide" evidence="1">
    <location>
        <begin position="1"/>
        <end position="35"/>
    </location>
</feature>
<feature type="chain" id="PRO_5011753030" evidence="1">
    <location>
        <begin position="36"/>
        <end position="456"/>
    </location>
</feature>
<reference evidence="3 4" key="1">
    <citation type="submission" date="2016-10" db="EMBL/GenBank/DDBJ databases">
        <authorList>
            <person name="de Groot N.N."/>
        </authorList>
    </citation>
    <scope>NUCLEOTIDE SEQUENCE [LARGE SCALE GENOMIC DNA]</scope>
    <source>
        <strain evidence="3 4">DSM 26424</strain>
    </source>
</reference>
<evidence type="ECO:0000313" key="4">
    <source>
        <dbReference type="Proteomes" id="UP000199093"/>
    </source>
</evidence>
<dbReference type="InterPro" id="IPR002372">
    <property type="entry name" value="PQQ_rpt_dom"/>
</dbReference>
<organism evidence="3 4">
    <name type="scientific">Salipiger marinus</name>
    <dbReference type="NCBI Taxonomy" id="555512"/>
    <lineage>
        <taxon>Bacteria</taxon>
        <taxon>Pseudomonadati</taxon>
        <taxon>Pseudomonadota</taxon>
        <taxon>Alphaproteobacteria</taxon>
        <taxon>Rhodobacterales</taxon>
        <taxon>Roseobacteraceae</taxon>
        <taxon>Salipiger</taxon>
    </lineage>
</organism>
<keyword evidence="1" id="KW-0732">Signal</keyword>
<dbReference type="SUPFAM" id="SSF50998">
    <property type="entry name" value="Quinoprotein alcohol dehydrogenase-like"/>
    <property type="match status" value="1"/>
</dbReference>
<protein>
    <submittedName>
        <fullName evidence="3">Outer membrane protein assembly factor BamB, contains PQQ-like beta-propeller repeat</fullName>
    </submittedName>
</protein>
<dbReference type="Gene3D" id="2.130.10.10">
    <property type="entry name" value="YVTN repeat-like/Quinoprotein amine dehydrogenase"/>
    <property type="match status" value="1"/>
</dbReference>
<dbReference type="EMBL" id="FNEJ01000021">
    <property type="protein sequence ID" value="SDJ19878.1"/>
    <property type="molecule type" value="Genomic_DNA"/>
</dbReference>
<accession>A0A1G8RSE1</accession>
<name>A0A1G8RSE1_9RHOB</name>
<dbReference type="InterPro" id="IPR018391">
    <property type="entry name" value="PQQ_b-propeller_rpt"/>
</dbReference>
<dbReference type="STRING" id="555512.SAMN04487993_102167"/>
<dbReference type="PANTHER" id="PTHR34512:SF30">
    <property type="entry name" value="OUTER MEMBRANE PROTEIN ASSEMBLY FACTOR BAMB"/>
    <property type="match status" value="1"/>
</dbReference>
<dbReference type="Proteomes" id="UP000199093">
    <property type="component" value="Unassembled WGS sequence"/>
</dbReference>
<dbReference type="AlphaFoldDB" id="A0A1G8RSE1"/>
<dbReference type="SMART" id="SM00564">
    <property type="entry name" value="PQQ"/>
    <property type="match status" value="6"/>
</dbReference>
<feature type="domain" description="Pyrrolo-quinoline quinone repeat" evidence="2">
    <location>
        <begin position="138"/>
        <end position="371"/>
    </location>
</feature>